<dbReference type="PANTHER" id="PTHR21162:SF0">
    <property type="entry name" value="P53 AND DNA DAMAGE-REGULATED PROTEIN 1"/>
    <property type="match status" value="1"/>
</dbReference>
<dbReference type="PANTHER" id="PTHR21162">
    <property type="entry name" value="P53 AND DNA DAMAGE-REGULATED PROTEIN"/>
    <property type="match status" value="1"/>
</dbReference>
<dbReference type="AlphaFoldDB" id="A0A8K0CYM7"/>
<gene>
    <name evidence="4" type="ORF">ILUMI_12193</name>
</gene>
<dbReference type="EMBL" id="VTPC01007469">
    <property type="protein sequence ID" value="KAF2893976.1"/>
    <property type="molecule type" value="Genomic_DNA"/>
</dbReference>
<keyword evidence="2" id="KW-0963">Cytoplasm</keyword>
<proteinExistence type="predicted"/>
<comment type="caution">
    <text evidence="4">The sequence shown here is derived from an EMBL/GenBank/DDBJ whole genome shotgun (WGS) entry which is preliminary data.</text>
</comment>
<evidence type="ECO:0000256" key="1">
    <source>
        <dbReference type="ARBA" id="ARBA00004496"/>
    </source>
</evidence>
<dbReference type="InterPro" id="IPR030482">
    <property type="entry name" value="PDRG1"/>
</dbReference>
<evidence type="ECO:0000256" key="2">
    <source>
        <dbReference type="ARBA" id="ARBA00022490"/>
    </source>
</evidence>
<evidence type="ECO:0008006" key="6">
    <source>
        <dbReference type="Google" id="ProtNLM"/>
    </source>
</evidence>
<evidence type="ECO:0000313" key="4">
    <source>
        <dbReference type="EMBL" id="KAF2893976.1"/>
    </source>
</evidence>
<dbReference type="Proteomes" id="UP000801492">
    <property type="component" value="Unassembled WGS sequence"/>
</dbReference>
<protein>
    <recommendedName>
        <fullName evidence="6">P53 and DNA damage-regulated protein 1</fullName>
    </recommendedName>
</protein>
<reference evidence="4" key="1">
    <citation type="submission" date="2019-08" db="EMBL/GenBank/DDBJ databases">
        <title>The genome of the North American firefly Photinus pyralis.</title>
        <authorList>
            <consortium name="Photinus pyralis genome working group"/>
            <person name="Fallon T.R."/>
            <person name="Sander Lower S.E."/>
            <person name="Weng J.-K."/>
        </authorList>
    </citation>
    <scope>NUCLEOTIDE SEQUENCE</scope>
    <source>
        <strain evidence="4">TRF0915ILg1</strain>
        <tissue evidence="4">Whole body</tissue>
    </source>
</reference>
<accession>A0A8K0CYM7</accession>
<keyword evidence="3" id="KW-0143">Chaperone</keyword>
<name>A0A8K0CYM7_IGNLU</name>
<evidence type="ECO:0000313" key="5">
    <source>
        <dbReference type="Proteomes" id="UP000801492"/>
    </source>
</evidence>
<organism evidence="4 5">
    <name type="scientific">Ignelater luminosus</name>
    <name type="common">Cucubano</name>
    <name type="synonym">Pyrophorus luminosus</name>
    <dbReference type="NCBI Taxonomy" id="2038154"/>
    <lineage>
        <taxon>Eukaryota</taxon>
        <taxon>Metazoa</taxon>
        <taxon>Ecdysozoa</taxon>
        <taxon>Arthropoda</taxon>
        <taxon>Hexapoda</taxon>
        <taxon>Insecta</taxon>
        <taxon>Pterygota</taxon>
        <taxon>Neoptera</taxon>
        <taxon>Endopterygota</taxon>
        <taxon>Coleoptera</taxon>
        <taxon>Polyphaga</taxon>
        <taxon>Elateriformia</taxon>
        <taxon>Elateroidea</taxon>
        <taxon>Elateridae</taxon>
        <taxon>Agrypninae</taxon>
        <taxon>Pyrophorini</taxon>
        <taxon>Ignelater</taxon>
    </lineage>
</organism>
<keyword evidence="5" id="KW-1185">Reference proteome</keyword>
<dbReference type="CDD" id="cd22860">
    <property type="entry name" value="PDRG1"/>
    <property type="match status" value="1"/>
</dbReference>
<dbReference type="OrthoDB" id="20282at2759"/>
<evidence type="ECO:0000256" key="3">
    <source>
        <dbReference type="ARBA" id="ARBA00023186"/>
    </source>
</evidence>
<sequence length="135" mass="15555">MSVPLTPELSRSLTYLIDVETVAQDIATLKETKLDLSNTLNKLRESHRALQTTNDKYSFIKVGSLFFNYSTEECKILIQEEMDKVKQQYDSTCEELREKVLRLRDIEHEPQIKGVGLRPLTYKEAEGITKGFGVR</sequence>
<comment type="subcellular location">
    <subcellularLocation>
        <location evidence="1">Cytoplasm</location>
    </subcellularLocation>
</comment>
<dbReference type="GO" id="GO:0005737">
    <property type="term" value="C:cytoplasm"/>
    <property type="evidence" value="ECO:0007669"/>
    <property type="project" value="UniProtKB-SubCell"/>
</dbReference>